<protein>
    <submittedName>
        <fullName evidence="1">Uncharacterized protein</fullName>
    </submittedName>
</protein>
<proteinExistence type="predicted"/>
<sequence length="212" mass="24304">MSFELKILHSRSVFSGEVQCIVIKKNTELPGKGINWFIEKSEDFKKGSPSEKKQLINEMLFDVFHYEKWPKVLEHFNLESNNLPIKTFTQSNGSALKIKSNGGESEFHKNLKETISKNPDLLNLKNYVVGETEYFFPSADAIDILFENSKSIVEIKVKSKISNEADIIRGMFQCIKYESPIEAKNRVNGSRKKIRVILALENEFPKNLLIST</sequence>
<gene>
    <name evidence="1" type="ORF">LEP1GSC043_3772</name>
</gene>
<dbReference type="AlphaFoldDB" id="N1U4S4"/>
<name>N1U4S4_9LEPT</name>
<evidence type="ECO:0000313" key="2">
    <source>
        <dbReference type="Proteomes" id="UP000012249"/>
    </source>
</evidence>
<reference evidence="1 2" key="1">
    <citation type="submission" date="2013-02" db="EMBL/GenBank/DDBJ databases">
        <authorList>
            <person name="Harkins D.M."/>
            <person name="Durkin A.S."/>
            <person name="Brinkac L.M."/>
            <person name="Haft D.H."/>
            <person name="Selengut J.D."/>
            <person name="Sanka R."/>
            <person name="DePew J."/>
            <person name="Purushe J."/>
            <person name="Haake D.A."/>
            <person name="Matsunaga J."/>
            <person name="Vinetz J.M."/>
            <person name="Sutton G.G."/>
            <person name="Nierman W.C."/>
            <person name="Fouts D.E."/>
        </authorList>
    </citation>
    <scope>NUCLEOTIDE SEQUENCE [LARGE SCALE GENOMIC DNA]</scope>
    <source>
        <strain evidence="1 2">Ecochallenge</strain>
    </source>
</reference>
<dbReference type="Proteomes" id="UP000012249">
    <property type="component" value="Unassembled WGS sequence"/>
</dbReference>
<organism evidence="1 2">
    <name type="scientific">Leptospira weilii str. Ecochallenge</name>
    <dbReference type="NCBI Taxonomy" id="1049986"/>
    <lineage>
        <taxon>Bacteria</taxon>
        <taxon>Pseudomonadati</taxon>
        <taxon>Spirochaetota</taxon>
        <taxon>Spirochaetia</taxon>
        <taxon>Leptospirales</taxon>
        <taxon>Leptospiraceae</taxon>
        <taxon>Leptospira</taxon>
    </lineage>
</organism>
<accession>N1U4S4</accession>
<dbReference type="EMBL" id="AHMI02000091">
    <property type="protein sequence ID" value="EMY15458.1"/>
    <property type="molecule type" value="Genomic_DNA"/>
</dbReference>
<evidence type="ECO:0000313" key="1">
    <source>
        <dbReference type="EMBL" id="EMY15458.1"/>
    </source>
</evidence>
<comment type="caution">
    <text evidence="1">The sequence shown here is derived from an EMBL/GenBank/DDBJ whole genome shotgun (WGS) entry which is preliminary data.</text>
</comment>